<dbReference type="EMBL" id="BKCJ010984266">
    <property type="protein sequence ID" value="GFC60147.1"/>
    <property type="molecule type" value="Genomic_DNA"/>
</dbReference>
<sequence>GSQITDNSKSGLGYVSYNVVPPPYTRRFSPPIIDLSYTVLPEFAEPSVKSYGVTPIEVVTQTSSVKISTPVKENIGASPIEDWESDEEDKVESPPEKERKNVESIVNKVEVEIPKQHHKPARRPAKYAEMYRTQRPRGN</sequence>
<gene>
    <name evidence="2" type="ORF">Tci_832117</name>
</gene>
<evidence type="ECO:0000256" key="1">
    <source>
        <dbReference type="SAM" id="MobiDB-lite"/>
    </source>
</evidence>
<comment type="caution">
    <text evidence="2">The sequence shown here is derived from an EMBL/GenBank/DDBJ whole genome shotgun (WGS) entry which is preliminary data.</text>
</comment>
<organism evidence="2">
    <name type="scientific">Tanacetum cinerariifolium</name>
    <name type="common">Dalmatian daisy</name>
    <name type="synonym">Chrysanthemum cinerariifolium</name>
    <dbReference type="NCBI Taxonomy" id="118510"/>
    <lineage>
        <taxon>Eukaryota</taxon>
        <taxon>Viridiplantae</taxon>
        <taxon>Streptophyta</taxon>
        <taxon>Embryophyta</taxon>
        <taxon>Tracheophyta</taxon>
        <taxon>Spermatophyta</taxon>
        <taxon>Magnoliopsida</taxon>
        <taxon>eudicotyledons</taxon>
        <taxon>Gunneridae</taxon>
        <taxon>Pentapetalae</taxon>
        <taxon>asterids</taxon>
        <taxon>campanulids</taxon>
        <taxon>Asterales</taxon>
        <taxon>Asteraceae</taxon>
        <taxon>Asteroideae</taxon>
        <taxon>Anthemideae</taxon>
        <taxon>Anthemidinae</taxon>
        <taxon>Tanacetum</taxon>
    </lineage>
</organism>
<evidence type="ECO:0000313" key="2">
    <source>
        <dbReference type="EMBL" id="GFC60147.1"/>
    </source>
</evidence>
<feature type="non-terminal residue" evidence="2">
    <location>
        <position position="1"/>
    </location>
</feature>
<name>A0A699QF60_TANCI</name>
<protein>
    <submittedName>
        <fullName evidence="2">Uncharacterized protein</fullName>
    </submittedName>
</protein>
<proteinExistence type="predicted"/>
<feature type="compositionally biased region" description="Basic and acidic residues" evidence="1">
    <location>
        <begin position="91"/>
        <end position="102"/>
    </location>
</feature>
<reference evidence="2" key="1">
    <citation type="journal article" date="2019" name="Sci. Rep.">
        <title>Draft genome of Tanacetum cinerariifolium, the natural source of mosquito coil.</title>
        <authorList>
            <person name="Yamashiro T."/>
            <person name="Shiraishi A."/>
            <person name="Satake H."/>
            <person name="Nakayama K."/>
        </authorList>
    </citation>
    <scope>NUCLEOTIDE SEQUENCE</scope>
</reference>
<dbReference type="AlphaFoldDB" id="A0A699QF60"/>
<feature type="compositionally biased region" description="Basic residues" evidence="1">
    <location>
        <begin position="116"/>
        <end position="125"/>
    </location>
</feature>
<accession>A0A699QF60</accession>
<feature type="region of interest" description="Disordered" evidence="1">
    <location>
        <begin position="73"/>
        <end position="139"/>
    </location>
</feature>
<feature type="compositionally biased region" description="Acidic residues" evidence="1">
    <location>
        <begin position="81"/>
        <end position="90"/>
    </location>
</feature>